<feature type="transmembrane region" description="Helical" evidence="7">
    <location>
        <begin position="199"/>
        <end position="220"/>
    </location>
</feature>
<dbReference type="CDD" id="cd06261">
    <property type="entry name" value="TM_PBP2"/>
    <property type="match status" value="1"/>
</dbReference>
<evidence type="ECO:0000256" key="6">
    <source>
        <dbReference type="ARBA" id="ARBA00023136"/>
    </source>
</evidence>
<evidence type="ECO:0000313" key="10">
    <source>
        <dbReference type="Proteomes" id="UP000314251"/>
    </source>
</evidence>
<feature type="transmembrane region" description="Helical" evidence="7">
    <location>
        <begin position="88"/>
        <end position="109"/>
    </location>
</feature>
<feature type="transmembrane region" description="Helical" evidence="7">
    <location>
        <begin position="148"/>
        <end position="169"/>
    </location>
</feature>
<keyword evidence="3" id="KW-1003">Cell membrane</keyword>
<comment type="caution">
    <text evidence="9">The sequence shown here is derived from an EMBL/GenBank/DDBJ whole genome shotgun (WGS) entry which is preliminary data.</text>
</comment>
<dbReference type="AlphaFoldDB" id="A0A5N6A126"/>
<evidence type="ECO:0000256" key="2">
    <source>
        <dbReference type="ARBA" id="ARBA00022448"/>
    </source>
</evidence>
<dbReference type="SUPFAM" id="SSF161098">
    <property type="entry name" value="MetI-like"/>
    <property type="match status" value="1"/>
</dbReference>
<evidence type="ECO:0000259" key="8">
    <source>
        <dbReference type="PROSITE" id="PS50928"/>
    </source>
</evidence>
<evidence type="ECO:0000256" key="4">
    <source>
        <dbReference type="ARBA" id="ARBA00022692"/>
    </source>
</evidence>
<dbReference type="Proteomes" id="UP000314251">
    <property type="component" value="Unassembled WGS sequence"/>
</dbReference>
<keyword evidence="4 7" id="KW-0812">Transmembrane</keyword>
<organism evidence="9 10">
    <name type="scientific">Streptomyces mimosae</name>
    <dbReference type="NCBI Taxonomy" id="2586635"/>
    <lineage>
        <taxon>Bacteria</taxon>
        <taxon>Bacillati</taxon>
        <taxon>Actinomycetota</taxon>
        <taxon>Actinomycetes</taxon>
        <taxon>Kitasatosporales</taxon>
        <taxon>Streptomycetaceae</taxon>
        <taxon>Streptomyces</taxon>
    </lineage>
</organism>
<evidence type="ECO:0000256" key="3">
    <source>
        <dbReference type="ARBA" id="ARBA00022475"/>
    </source>
</evidence>
<dbReference type="InterPro" id="IPR035906">
    <property type="entry name" value="MetI-like_sf"/>
</dbReference>
<keyword evidence="5 7" id="KW-1133">Transmembrane helix</keyword>
<accession>A0A5N6A126</accession>
<gene>
    <name evidence="9" type="ORF">FH607_022800</name>
</gene>
<dbReference type="Pfam" id="PF00528">
    <property type="entry name" value="BPD_transp_1"/>
    <property type="match status" value="1"/>
</dbReference>
<dbReference type="Gene3D" id="1.10.3720.10">
    <property type="entry name" value="MetI-like"/>
    <property type="match status" value="1"/>
</dbReference>
<comment type="similarity">
    <text evidence="7">Belongs to the binding-protein-dependent transport system permease family.</text>
</comment>
<evidence type="ECO:0000256" key="7">
    <source>
        <dbReference type="RuleBase" id="RU363032"/>
    </source>
</evidence>
<dbReference type="RefSeq" id="WP_139671780.1">
    <property type="nucleotide sequence ID" value="NZ_VDLY02000016.1"/>
</dbReference>
<evidence type="ECO:0000313" key="9">
    <source>
        <dbReference type="EMBL" id="KAB8161912.1"/>
    </source>
</evidence>
<reference evidence="9" key="1">
    <citation type="submission" date="2019-10" db="EMBL/GenBank/DDBJ databases">
        <title>Nonomuraea sp. nov., isolated from Phyllanthus amarus.</title>
        <authorList>
            <person name="Klykleung N."/>
            <person name="Tanasupawat S."/>
        </authorList>
    </citation>
    <scope>NUCLEOTIDE SEQUENCE [LARGE SCALE GENOMIC DNA]</scope>
    <source>
        <strain evidence="9">3MP-10</strain>
    </source>
</reference>
<dbReference type="PANTHER" id="PTHR43744:SF12">
    <property type="entry name" value="ABC TRANSPORTER PERMEASE PROTEIN MG189-RELATED"/>
    <property type="match status" value="1"/>
</dbReference>
<feature type="transmembrane region" description="Helical" evidence="7">
    <location>
        <begin position="256"/>
        <end position="277"/>
    </location>
</feature>
<dbReference type="OrthoDB" id="2063054at2"/>
<evidence type="ECO:0000256" key="1">
    <source>
        <dbReference type="ARBA" id="ARBA00004651"/>
    </source>
</evidence>
<dbReference type="InterPro" id="IPR000515">
    <property type="entry name" value="MetI-like"/>
</dbReference>
<dbReference type="PROSITE" id="PS50928">
    <property type="entry name" value="ABC_TM1"/>
    <property type="match status" value="1"/>
</dbReference>
<dbReference type="GO" id="GO:0005886">
    <property type="term" value="C:plasma membrane"/>
    <property type="evidence" value="ECO:0007669"/>
    <property type="project" value="UniProtKB-SubCell"/>
</dbReference>
<protein>
    <submittedName>
        <fullName evidence="9">ABC transporter permease subunit</fullName>
    </submittedName>
</protein>
<feature type="domain" description="ABC transmembrane type-1" evidence="8">
    <location>
        <begin position="84"/>
        <end position="277"/>
    </location>
</feature>
<keyword evidence="6 7" id="KW-0472">Membrane</keyword>
<dbReference type="PANTHER" id="PTHR43744">
    <property type="entry name" value="ABC TRANSPORTER PERMEASE PROTEIN MG189-RELATED-RELATED"/>
    <property type="match status" value="1"/>
</dbReference>
<dbReference type="EMBL" id="VDLY02000016">
    <property type="protein sequence ID" value="KAB8161912.1"/>
    <property type="molecule type" value="Genomic_DNA"/>
</dbReference>
<dbReference type="GO" id="GO:0055085">
    <property type="term" value="P:transmembrane transport"/>
    <property type="evidence" value="ECO:0007669"/>
    <property type="project" value="InterPro"/>
</dbReference>
<proteinExistence type="inferred from homology"/>
<evidence type="ECO:0000256" key="5">
    <source>
        <dbReference type="ARBA" id="ARBA00022989"/>
    </source>
</evidence>
<name>A0A5N6A126_9ACTN</name>
<sequence>MKNPAQRATTAGAAPARRSNALVLLGLALFTLYSVAPVWWLLVSVTKNQRDLLYSNGLWFADFNLLDNLRQVLRYNDGIFFRWLLNSLLYAGVGALVCTVVAIGAGYALSRFRFFGRGVALGAVIGSFLIPYAMLTLPLYLLFSRIGLVNSVWAVLIPSFVSPFSVYLAKVYVDGAIPVELIEAARIDGAGELRIFGQIVLRMMTTGGATVFLLAFVQNWNQFFLPLTMLRGEEQWTLSLGLFAWNAKRDEAEIDLSALVLTGSLLSIVPLAVFMVAMQRYWRTGVTLGSLK</sequence>
<feature type="transmembrane region" description="Helical" evidence="7">
    <location>
        <begin position="121"/>
        <end position="142"/>
    </location>
</feature>
<comment type="subcellular location">
    <subcellularLocation>
        <location evidence="1 7">Cell membrane</location>
        <topology evidence="1 7">Multi-pass membrane protein</topology>
    </subcellularLocation>
</comment>
<feature type="transmembrane region" description="Helical" evidence="7">
    <location>
        <begin position="21"/>
        <end position="42"/>
    </location>
</feature>
<keyword evidence="2 7" id="KW-0813">Transport</keyword>
<keyword evidence="10" id="KW-1185">Reference proteome</keyword>